<sequence length="212" mass="21652">MTEAVGEGDAFFRGVTVEGAVIVRGGGENSVHFEDSVLVRIVVDKPTGTVRILVAGASSVEEVVVQSSVKLEESHLTDIGFKNVSLAETLPVGSQVELSGHFESMSVMSADIKVNLTSGAIDELHAYPAASGLELEMAANAIIADLVLDALANVTGEGKVTRATLSPEAASDSATEGSGSASSTDGGSTPEPHSESGPSPVGRRADLYKLGD</sequence>
<dbReference type="RefSeq" id="WP_136371273.1">
    <property type="nucleotide sequence ID" value="NZ_SSOB01000023.1"/>
</dbReference>
<dbReference type="AlphaFoldDB" id="A0A4V6RXI3"/>
<evidence type="ECO:0000313" key="3">
    <source>
        <dbReference type="Proteomes" id="UP000310636"/>
    </source>
</evidence>
<evidence type="ECO:0000256" key="1">
    <source>
        <dbReference type="SAM" id="MobiDB-lite"/>
    </source>
</evidence>
<reference evidence="2 3" key="1">
    <citation type="submission" date="2019-04" db="EMBL/GenBank/DDBJ databases">
        <title>Cohnella sp. nov. isolated from preserved vegetables.</title>
        <authorList>
            <person name="Lin S.-Y."/>
            <person name="Hung M.-H."/>
            <person name="Young C.-C."/>
        </authorList>
    </citation>
    <scope>NUCLEOTIDE SEQUENCE [LARGE SCALE GENOMIC DNA]</scope>
    <source>
        <strain evidence="2 3">CC-MHH1044</strain>
    </source>
</reference>
<proteinExistence type="predicted"/>
<gene>
    <name evidence="2" type="ORF">E6C55_18385</name>
</gene>
<keyword evidence="3" id="KW-1185">Reference proteome</keyword>
<feature type="region of interest" description="Disordered" evidence="1">
    <location>
        <begin position="161"/>
        <end position="212"/>
    </location>
</feature>
<dbReference type="EMBL" id="SSOB01000023">
    <property type="protein sequence ID" value="THF76735.1"/>
    <property type="molecule type" value="Genomic_DNA"/>
</dbReference>
<evidence type="ECO:0000313" key="2">
    <source>
        <dbReference type="EMBL" id="THF76735.1"/>
    </source>
</evidence>
<name>A0A4V6RXI3_9BACL</name>
<organism evidence="2 3">
    <name type="scientific">Cohnella fermenti</name>
    <dbReference type="NCBI Taxonomy" id="2565925"/>
    <lineage>
        <taxon>Bacteria</taxon>
        <taxon>Bacillati</taxon>
        <taxon>Bacillota</taxon>
        <taxon>Bacilli</taxon>
        <taxon>Bacillales</taxon>
        <taxon>Paenibacillaceae</taxon>
        <taxon>Cohnella</taxon>
    </lineage>
</organism>
<feature type="compositionally biased region" description="Basic and acidic residues" evidence="1">
    <location>
        <begin position="203"/>
        <end position="212"/>
    </location>
</feature>
<dbReference type="Proteomes" id="UP000310636">
    <property type="component" value="Unassembled WGS sequence"/>
</dbReference>
<protein>
    <submittedName>
        <fullName evidence="2">Uncharacterized protein</fullName>
    </submittedName>
</protein>
<comment type="caution">
    <text evidence="2">The sequence shown here is derived from an EMBL/GenBank/DDBJ whole genome shotgun (WGS) entry which is preliminary data.</text>
</comment>
<feature type="compositionally biased region" description="Low complexity" evidence="1">
    <location>
        <begin position="168"/>
        <end position="188"/>
    </location>
</feature>
<accession>A0A4V6RXI3</accession>
<dbReference type="OrthoDB" id="185675at2"/>